<evidence type="ECO:0000256" key="3">
    <source>
        <dbReference type="ARBA" id="ARBA00022475"/>
    </source>
</evidence>
<dbReference type="InterPro" id="IPR037673">
    <property type="entry name" value="MSC/AndL"/>
</dbReference>
<evidence type="ECO:0000256" key="9">
    <source>
        <dbReference type="HAMAP-Rule" id="MF_00115"/>
    </source>
</evidence>
<dbReference type="GO" id="GO:0008381">
    <property type="term" value="F:mechanosensitive monoatomic ion channel activity"/>
    <property type="evidence" value="ECO:0007669"/>
    <property type="project" value="UniProtKB-UniRule"/>
</dbReference>
<dbReference type="PANTHER" id="PTHR30266:SF2">
    <property type="entry name" value="LARGE-CONDUCTANCE MECHANOSENSITIVE CHANNEL"/>
    <property type="match status" value="1"/>
</dbReference>
<dbReference type="Pfam" id="PF01741">
    <property type="entry name" value="MscL"/>
    <property type="match status" value="1"/>
</dbReference>
<evidence type="ECO:0000313" key="11">
    <source>
        <dbReference type="Proteomes" id="UP000249696"/>
    </source>
</evidence>
<dbReference type="AlphaFoldDB" id="A0A327RAL1"/>
<keyword evidence="8 9" id="KW-0407">Ion channel</keyword>
<feature type="transmembrane region" description="Helical" evidence="9">
    <location>
        <begin position="12"/>
        <end position="35"/>
    </location>
</feature>
<dbReference type="PRINTS" id="PR01264">
    <property type="entry name" value="MECHCHANNEL"/>
</dbReference>
<dbReference type="Proteomes" id="UP000249696">
    <property type="component" value="Unassembled WGS sequence"/>
</dbReference>
<keyword evidence="6 9" id="KW-0406">Ion transport</keyword>
<dbReference type="EMBL" id="QLLN01000002">
    <property type="protein sequence ID" value="RAJ13996.1"/>
    <property type="molecule type" value="Genomic_DNA"/>
</dbReference>
<evidence type="ECO:0000313" key="10">
    <source>
        <dbReference type="EMBL" id="RAJ13996.1"/>
    </source>
</evidence>
<organism evidence="10 11">
    <name type="scientific">Arenibacter echinorum</name>
    <dbReference type="NCBI Taxonomy" id="440515"/>
    <lineage>
        <taxon>Bacteria</taxon>
        <taxon>Pseudomonadati</taxon>
        <taxon>Bacteroidota</taxon>
        <taxon>Flavobacteriia</taxon>
        <taxon>Flavobacteriales</taxon>
        <taxon>Flavobacteriaceae</taxon>
        <taxon>Arenibacter</taxon>
    </lineage>
</organism>
<dbReference type="OrthoDB" id="9810350at2"/>
<dbReference type="Gene3D" id="1.10.1200.120">
    <property type="entry name" value="Large-conductance mechanosensitive channel, MscL, domain 1"/>
    <property type="match status" value="1"/>
</dbReference>
<keyword evidence="7 9" id="KW-0472">Membrane</keyword>
<gene>
    <name evidence="9" type="primary">mscL</name>
    <name evidence="10" type="ORF">LV92_01112</name>
</gene>
<comment type="subcellular location">
    <subcellularLocation>
        <location evidence="9">Cell membrane</location>
        <topology evidence="9">Multi-pass membrane protein</topology>
    </subcellularLocation>
    <subcellularLocation>
        <location evidence="1">Membrane</location>
        <topology evidence="1">Multi-pass membrane protein</topology>
    </subcellularLocation>
</comment>
<dbReference type="InterPro" id="IPR036019">
    <property type="entry name" value="MscL_channel"/>
</dbReference>
<evidence type="ECO:0000256" key="8">
    <source>
        <dbReference type="ARBA" id="ARBA00023303"/>
    </source>
</evidence>
<comment type="similarity">
    <text evidence="9">Belongs to the MscL family.</text>
</comment>
<evidence type="ECO:0000256" key="1">
    <source>
        <dbReference type="ARBA" id="ARBA00004141"/>
    </source>
</evidence>
<dbReference type="NCBIfam" id="TIGR00220">
    <property type="entry name" value="mscL"/>
    <property type="match status" value="1"/>
</dbReference>
<evidence type="ECO:0000256" key="6">
    <source>
        <dbReference type="ARBA" id="ARBA00023065"/>
    </source>
</evidence>
<reference evidence="10 11" key="1">
    <citation type="submission" date="2018-06" db="EMBL/GenBank/DDBJ databases">
        <title>Genomic Encyclopedia of Archaeal and Bacterial Type Strains, Phase II (KMG-II): from individual species to whole genera.</title>
        <authorList>
            <person name="Goeker M."/>
        </authorList>
    </citation>
    <scope>NUCLEOTIDE SEQUENCE [LARGE SCALE GENOMIC DNA]</scope>
    <source>
        <strain evidence="10 11">DSM 23522</strain>
    </source>
</reference>
<dbReference type="InterPro" id="IPR001185">
    <property type="entry name" value="MS_channel"/>
</dbReference>
<dbReference type="SUPFAM" id="SSF81330">
    <property type="entry name" value="Gated mechanosensitive channel"/>
    <property type="match status" value="1"/>
</dbReference>
<proteinExistence type="inferred from homology"/>
<comment type="subunit">
    <text evidence="9">Homopentamer.</text>
</comment>
<evidence type="ECO:0000256" key="2">
    <source>
        <dbReference type="ARBA" id="ARBA00022448"/>
    </source>
</evidence>
<dbReference type="PANTHER" id="PTHR30266">
    <property type="entry name" value="MECHANOSENSITIVE CHANNEL MSCL"/>
    <property type="match status" value="1"/>
</dbReference>
<keyword evidence="4 9" id="KW-0812">Transmembrane</keyword>
<accession>A0A327RAL1</accession>
<evidence type="ECO:0000256" key="5">
    <source>
        <dbReference type="ARBA" id="ARBA00022989"/>
    </source>
</evidence>
<protein>
    <recommendedName>
        <fullName evidence="9">Large-conductance mechanosensitive channel</fullName>
    </recommendedName>
</protein>
<dbReference type="RefSeq" id="WP_111622648.1">
    <property type="nucleotide sequence ID" value="NZ_QLLN01000002.1"/>
</dbReference>
<name>A0A327RAL1_9FLAO</name>
<comment type="caution">
    <text evidence="10">The sequence shown here is derived from an EMBL/GenBank/DDBJ whole genome shotgun (WGS) entry which is preliminary data.</text>
</comment>
<sequence length="136" mass="14525">MLKEFKDFIMTGNVIDLAVAVLLAGAAGLVVSGFVNDIMMPIVGYFTGGVDFSDMQIVLSEAIVAADGTVEKPASAIRYGAWVNSIINLIIVGFVLFMIVKAYNKTKTPPAPPAPEAPKGPSQEELLTQIRDLLKK</sequence>
<comment type="function">
    <text evidence="9">Channel that opens in response to stretch forces in the membrane lipid bilayer. May participate in the regulation of osmotic pressure changes within the cell.</text>
</comment>
<dbReference type="HAMAP" id="MF_00115">
    <property type="entry name" value="MscL"/>
    <property type="match status" value="1"/>
</dbReference>
<keyword evidence="5 9" id="KW-1133">Transmembrane helix</keyword>
<keyword evidence="11" id="KW-1185">Reference proteome</keyword>
<keyword evidence="2 9" id="KW-0813">Transport</keyword>
<feature type="transmembrane region" description="Helical" evidence="9">
    <location>
        <begin position="79"/>
        <end position="100"/>
    </location>
</feature>
<dbReference type="GO" id="GO:0005886">
    <property type="term" value="C:plasma membrane"/>
    <property type="evidence" value="ECO:0007669"/>
    <property type="project" value="UniProtKB-SubCell"/>
</dbReference>
<evidence type="ECO:0000256" key="4">
    <source>
        <dbReference type="ARBA" id="ARBA00022692"/>
    </source>
</evidence>
<keyword evidence="3 9" id="KW-1003">Cell membrane</keyword>
<evidence type="ECO:0000256" key="7">
    <source>
        <dbReference type="ARBA" id="ARBA00023136"/>
    </source>
</evidence>